<feature type="DNA-binding region" description="H-T-H motif" evidence="2">
    <location>
        <begin position="33"/>
        <end position="52"/>
    </location>
</feature>
<organism evidence="4 5">
    <name type="scientific">Ferrimonas lipolytica</name>
    <dbReference type="NCBI Taxonomy" id="2724191"/>
    <lineage>
        <taxon>Bacteria</taxon>
        <taxon>Pseudomonadati</taxon>
        <taxon>Pseudomonadota</taxon>
        <taxon>Gammaproteobacteria</taxon>
        <taxon>Alteromonadales</taxon>
        <taxon>Ferrimonadaceae</taxon>
        <taxon>Ferrimonas</taxon>
    </lineage>
</organism>
<feature type="domain" description="HTH tetR-type" evidence="3">
    <location>
        <begin position="10"/>
        <end position="70"/>
    </location>
</feature>
<dbReference type="GO" id="GO:0003677">
    <property type="term" value="F:DNA binding"/>
    <property type="evidence" value="ECO:0007669"/>
    <property type="project" value="UniProtKB-UniRule"/>
</dbReference>
<dbReference type="Proteomes" id="UP000501602">
    <property type="component" value="Chromosome"/>
</dbReference>
<proteinExistence type="predicted"/>
<name>A0A6H1UK39_9GAMM</name>
<evidence type="ECO:0000256" key="1">
    <source>
        <dbReference type="ARBA" id="ARBA00023125"/>
    </source>
</evidence>
<evidence type="ECO:0000313" key="5">
    <source>
        <dbReference type="Proteomes" id="UP000501602"/>
    </source>
</evidence>
<dbReference type="SUPFAM" id="SSF46689">
    <property type="entry name" value="Homeodomain-like"/>
    <property type="match status" value="1"/>
</dbReference>
<keyword evidence="5" id="KW-1185">Reference proteome</keyword>
<dbReference type="PRINTS" id="PR00455">
    <property type="entry name" value="HTHTETR"/>
</dbReference>
<protein>
    <submittedName>
        <fullName evidence="4">TetR/AcrR family transcriptional regulator</fullName>
    </submittedName>
</protein>
<keyword evidence="1 2" id="KW-0238">DNA-binding</keyword>
<evidence type="ECO:0000256" key="2">
    <source>
        <dbReference type="PROSITE-ProRule" id="PRU00335"/>
    </source>
</evidence>
<gene>
    <name evidence="4" type="ORF">HER31_15445</name>
</gene>
<dbReference type="InterPro" id="IPR009057">
    <property type="entry name" value="Homeodomain-like_sf"/>
</dbReference>
<evidence type="ECO:0000313" key="4">
    <source>
        <dbReference type="EMBL" id="QIZ78172.1"/>
    </source>
</evidence>
<reference evidence="4 5" key="1">
    <citation type="submission" date="2020-04" db="EMBL/GenBank/DDBJ databases">
        <title>Ferrimonas sp. S7 isolated from sea water.</title>
        <authorList>
            <person name="Bae S.S."/>
            <person name="Baek K."/>
        </authorList>
    </citation>
    <scope>NUCLEOTIDE SEQUENCE [LARGE SCALE GENOMIC DNA]</scope>
    <source>
        <strain evidence="4 5">S7</strain>
    </source>
</reference>
<dbReference type="Pfam" id="PF00440">
    <property type="entry name" value="TetR_N"/>
    <property type="match status" value="1"/>
</dbReference>
<dbReference type="AlphaFoldDB" id="A0A6H1UK39"/>
<dbReference type="Gene3D" id="1.10.357.10">
    <property type="entry name" value="Tetracycline Repressor, domain 2"/>
    <property type="match status" value="1"/>
</dbReference>
<accession>A0A6H1UK39</accession>
<dbReference type="EMBL" id="CP051180">
    <property type="protein sequence ID" value="QIZ78172.1"/>
    <property type="molecule type" value="Genomic_DNA"/>
</dbReference>
<dbReference type="PROSITE" id="PS50977">
    <property type="entry name" value="HTH_TETR_2"/>
    <property type="match status" value="1"/>
</dbReference>
<evidence type="ECO:0000259" key="3">
    <source>
        <dbReference type="PROSITE" id="PS50977"/>
    </source>
</evidence>
<dbReference type="InterPro" id="IPR001647">
    <property type="entry name" value="HTH_TetR"/>
</dbReference>
<dbReference type="KEGG" id="fes:HER31_15445"/>
<sequence length="247" mass="28592">MHCPQTSCQLTRCNHLLDTAERLIETQGIVSFKFSQVAKEAEVANASFYKLFESKEDLLVCSFLRNATSNHIGGFLQEYPNLNALEKVLLPIIFTFETIHFAPTFFMVRQVAVNPMVWSLASPEKITVFKQRINQYWGWITQFLEESVTGGDLIATEQEVLELTQGITFYLSGALSALQSQLIEKNYLREARVMLFRQLELLFSRYQWQTPLTLSTFERIGMRVHLYYKQNRARHNSCQGCIEQQQA</sequence>
<dbReference type="RefSeq" id="WP_168661880.1">
    <property type="nucleotide sequence ID" value="NZ_CP051180.1"/>
</dbReference>